<dbReference type="EMBL" id="JAFJZO010000019">
    <property type="protein sequence ID" value="KAG5507025.1"/>
    <property type="molecule type" value="Genomic_DNA"/>
</dbReference>
<organism evidence="2 3">
    <name type="scientific">Porcisia hertigi</name>
    <dbReference type="NCBI Taxonomy" id="2761500"/>
    <lineage>
        <taxon>Eukaryota</taxon>
        <taxon>Discoba</taxon>
        <taxon>Euglenozoa</taxon>
        <taxon>Kinetoplastea</taxon>
        <taxon>Metakinetoplastina</taxon>
        <taxon>Trypanosomatida</taxon>
        <taxon>Trypanosomatidae</taxon>
        <taxon>Leishmaniinae</taxon>
        <taxon>Porcisia</taxon>
    </lineage>
</organism>
<feature type="compositionally biased region" description="Low complexity" evidence="1">
    <location>
        <begin position="1427"/>
        <end position="1439"/>
    </location>
</feature>
<dbReference type="OrthoDB" id="267603at2759"/>
<evidence type="ECO:0000313" key="2">
    <source>
        <dbReference type="EMBL" id="KAG5507025.1"/>
    </source>
</evidence>
<feature type="region of interest" description="Disordered" evidence="1">
    <location>
        <begin position="961"/>
        <end position="982"/>
    </location>
</feature>
<dbReference type="Proteomes" id="UP000674318">
    <property type="component" value="Unassembled WGS sequence"/>
</dbReference>
<feature type="region of interest" description="Disordered" evidence="1">
    <location>
        <begin position="1421"/>
        <end position="1443"/>
    </location>
</feature>
<feature type="compositionally biased region" description="Basic and acidic residues" evidence="1">
    <location>
        <begin position="1105"/>
        <end position="1115"/>
    </location>
</feature>
<feature type="region of interest" description="Disordered" evidence="1">
    <location>
        <begin position="1077"/>
        <end position="1162"/>
    </location>
</feature>
<feature type="region of interest" description="Disordered" evidence="1">
    <location>
        <begin position="463"/>
        <end position="486"/>
    </location>
</feature>
<name>A0A836IX49_9TRYP</name>
<feature type="region of interest" description="Disordered" evidence="1">
    <location>
        <begin position="686"/>
        <end position="716"/>
    </location>
</feature>
<gene>
    <name evidence="2" type="ORF">JKF63_05771</name>
</gene>
<feature type="region of interest" description="Disordered" evidence="1">
    <location>
        <begin position="1604"/>
        <end position="1623"/>
    </location>
</feature>
<dbReference type="GeneID" id="94291802"/>
<protein>
    <submittedName>
        <fullName evidence="2">Uncharacterized protein</fullName>
    </submittedName>
</protein>
<evidence type="ECO:0000313" key="3">
    <source>
        <dbReference type="Proteomes" id="UP000674318"/>
    </source>
</evidence>
<sequence>MSQSGDVESLLSRLSEMEGGLHRPGLGKRSRSPPTPPPPPLQQLVKGISPCPQIGGEAVALNSHTTRRSCSVPESPRHASVHENRTWSLGYGDVHRATNSNSPACGDTQEEAATPFHRVSCNQGACTPTALDDAFSRPSTPCDSHPGALPPSLGQQQLEASPPQLSLSHPVVEFLASVQLQGYAAHLICGVGIRSMPEMAEQGATSKGAAELLGPLASLQQQNEFLRGIRRWQRGEARRLKAEAAGARRRALEESHNAKVAARERCAKKTRGRAAKTNSDITKSDCTEYRGLCASETGSGTDNLQQSMQLRDAVVGCAGPGRSTGIHSCGERDCVLQPQSSAVAICTADPAPHAASSDCGEAGASSRVVVPPPRGTPSSVSFSSCNSLTTSATQLMQQLSYRCSHSRQAVARRRRQAGLCRPSCTARVDQGESGDATSRITTRVTPYDVDAVDVDAVTTTGTLSCSGSEPCGDGDEPNALRSRETSMPQVELIVGSDAEAAPADEESPSRCARRATSTFAAGGRRDEVEEGSFNAEGRMPPAELSPSRNSCESHLSSILFSLCEAAERQPAVVQQNGSECAGGRGAASERWTLAGIDAPSGALEQLLSGRDSATAESHELVRNDFVTTSNISLGALSASAELHVLPPLDLVTAPVSRGASPVAEEAYKATSADAYPTSVNNLAEESRAVCSGSQQRQAPRRSFLMEEEASQPSHSPYTASLVDTHSDPVAPQDALQTMALLDSRLADARRRLDDALREALRSYNAELKAISSTAAFLSAGDSSTNKCVPLRAVVQPIPVSTRSASACASGAEAAELDASAKLVYYMLDNEGRGPDQSSFPFPSPAVAAAANTVWPAASAPLGADAVARSSLDGIVLSPMTSTDPSARTTMISTAAPVPLSCPSTLAPAATVENEAPDGAVGQDAPTAMKAALFSSSSSDECKETGNVSCESVGLLTVGTQRPSKHVEMGDATHTSRGSAAPHIHTVGSEGGNGRTAACLWVVQECPSTAHQTLSADTAAADPDKKEAVPADEEWWEAYGIDALDYTQNCLDKGSTGRAASPGIHAAQPHLISNCGSGGLTAGVRTPSPAPVEVMELSSGSDTEDANSHGRSKDDVQSCSPDASSRLRTRAVSSPPRPPLLASLDSVRRCPTAPSSSPPMAPMLSSLPSALDRRLHAKAWSHMTNAELRDLCAEFGLLVPPPAREDATASCSAHAVARRGQSVPPLSSEAFPKTARLSAISREASPESDLHGLQTLVAPGRTTCRDLFHSSADAGDGTTQCPVPLSPNLAFTQPEISARGSSSAAPVAAAGDALDIQQRRKRRATLLERESLLETLRLLATRLCFRHRVAPFFLHRVTRLSGLPYKRMRVSDLLDEGAVLTRDDLKQARLRYKAEEQAEVDRCIVSALAAEAAEAVEQEAQRLSSRWTTATTTPTPMSTTQGEGVAEMRVTPIRGAVASLPGGGTSCSYNQILLREPVNVDAAVAVVQNAFPHISHTRVQQLLAANEVLTEVVVTARPRSPSPLASSPPPQLGSTAQLDAEQTLAVPQLGSESSGVVTHHTDTVDSGVVHTAAVMATPLSQGERQRVNARRYFAQRAHLSRRRYNARARGLPLSGRSRKPSGGA</sequence>
<dbReference type="RefSeq" id="XP_067757751.1">
    <property type="nucleotide sequence ID" value="XM_067901725.1"/>
</dbReference>
<accession>A0A836IX49</accession>
<evidence type="ECO:0000256" key="1">
    <source>
        <dbReference type="SAM" id="MobiDB-lite"/>
    </source>
</evidence>
<reference evidence="2 3" key="1">
    <citation type="submission" date="2021-02" db="EMBL/GenBank/DDBJ databases">
        <title>Porcisia hertigi Genome sequencing and assembly.</title>
        <authorList>
            <person name="Almutairi H."/>
            <person name="Gatherer D."/>
        </authorList>
    </citation>
    <scope>NUCLEOTIDE SEQUENCE [LARGE SCALE GENOMIC DNA]</scope>
    <source>
        <strain evidence="2 3">C119</strain>
    </source>
</reference>
<proteinExistence type="predicted"/>
<feature type="compositionally biased region" description="Polar residues" evidence="1">
    <location>
        <begin position="153"/>
        <end position="162"/>
    </location>
</feature>
<feature type="region of interest" description="Disordered" evidence="1">
    <location>
        <begin position="135"/>
        <end position="162"/>
    </location>
</feature>
<keyword evidence="3" id="KW-1185">Reference proteome</keyword>
<dbReference type="KEGG" id="phet:94291802"/>
<feature type="region of interest" description="Disordered" evidence="1">
    <location>
        <begin position="1"/>
        <end position="48"/>
    </location>
</feature>
<feature type="region of interest" description="Disordered" evidence="1">
    <location>
        <begin position="498"/>
        <end position="550"/>
    </location>
</feature>
<comment type="caution">
    <text evidence="2">The sequence shown here is derived from an EMBL/GenBank/DDBJ whole genome shotgun (WGS) entry which is preliminary data.</text>
</comment>